<keyword evidence="7 11" id="KW-0472">Membrane</keyword>
<keyword evidence="5 11" id="KW-0375">Hydrogen ion transport</keyword>
<dbReference type="AlphaFoldDB" id="A0A3D9L6H9"/>
<evidence type="ECO:0000256" key="3">
    <source>
        <dbReference type="ARBA" id="ARBA00007681"/>
    </source>
</evidence>
<comment type="subcellular location">
    <subcellularLocation>
        <location evidence="11">Cell membrane</location>
        <topology evidence="11">Peripheral membrane protein</topology>
    </subcellularLocation>
    <subcellularLocation>
        <location evidence="2">Membrane</location>
        <topology evidence="2">Peripheral membrane protein</topology>
    </subcellularLocation>
    <subcellularLocation>
        <location evidence="10">Thylakoid</location>
    </subcellularLocation>
</comment>
<evidence type="ECO:0000256" key="9">
    <source>
        <dbReference type="ARBA" id="ARBA00023310"/>
    </source>
</evidence>
<dbReference type="RefSeq" id="WP_115867508.1">
    <property type="nucleotide sequence ID" value="NZ_QREG01000005.1"/>
</dbReference>
<dbReference type="GO" id="GO:0005524">
    <property type="term" value="F:ATP binding"/>
    <property type="evidence" value="ECO:0007669"/>
    <property type="project" value="UniProtKB-UniRule"/>
</dbReference>
<evidence type="ECO:0000256" key="11">
    <source>
        <dbReference type="HAMAP-Rule" id="MF_00815"/>
    </source>
</evidence>
<evidence type="ECO:0000256" key="7">
    <source>
        <dbReference type="ARBA" id="ARBA00023136"/>
    </source>
</evidence>
<dbReference type="SUPFAM" id="SSF52943">
    <property type="entry name" value="ATP synthase (F1-ATPase), gamma subunit"/>
    <property type="match status" value="1"/>
</dbReference>
<dbReference type="InterPro" id="IPR023632">
    <property type="entry name" value="ATP_synth_F1_gsu_CS"/>
</dbReference>
<accession>A0A3D9L6H9</accession>
<dbReference type="GO" id="GO:0045259">
    <property type="term" value="C:proton-transporting ATP synthase complex"/>
    <property type="evidence" value="ECO:0007669"/>
    <property type="project" value="UniProtKB-KW"/>
</dbReference>
<dbReference type="CDD" id="cd12151">
    <property type="entry name" value="F1-ATPase_gamma"/>
    <property type="match status" value="1"/>
</dbReference>
<name>A0A3D9L6H9_MARFU</name>
<comment type="caution">
    <text evidence="12">The sequence shown here is derived from an EMBL/GenBank/DDBJ whole genome shotgun (WGS) entry which is preliminary data.</text>
</comment>
<proteinExistence type="inferred from homology"/>
<comment type="subunit">
    <text evidence="11">F-type ATPases have 2 components, CF(1) - the catalytic core - and CF(0) - the membrane proton channel. CF(1) has five subunits: alpha(3), beta(3), gamma(1), delta(1), epsilon(1). CF(0) has three main subunits: a, b and c.</text>
</comment>
<evidence type="ECO:0000256" key="10">
    <source>
        <dbReference type="ARBA" id="ARBA00060385"/>
    </source>
</evidence>
<sequence>MANLKEVKGRIQSVTSTQQITKAMKMVAAAKLRRAQDRITQMRPYSQKLSSIIGNVSAGVDSEQIDNPYAEVRDTQKVLLVVVTSDRGLCGAFNSSIFKKAKAVIAEKYADVEAAGNLFIMPVGKKGYDHFSKRGYNIVDTYAELFSDLNFETAMEAAEFAMESFVEGVYDQVEIVYNEFKNVATQIAVAEQFLPIQNDSAEEQEEESTNNASEDYIYEPNQAFIFSEIVPKSLKIQFYKTLLESNASEQGARMTAMDQATDNAGELLKELRLTYNRTRQAAITKEILEIVGGAEALAQGG</sequence>
<evidence type="ECO:0000256" key="8">
    <source>
        <dbReference type="ARBA" id="ARBA00023196"/>
    </source>
</evidence>
<dbReference type="PRINTS" id="PR00126">
    <property type="entry name" value="ATPASEGAMMA"/>
</dbReference>
<organism evidence="12 13">
    <name type="scientific">Marinoscillum furvescens DSM 4134</name>
    <dbReference type="NCBI Taxonomy" id="1122208"/>
    <lineage>
        <taxon>Bacteria</taxon>
        <taxon>Pseudomonadati</taxon>
        <taxon>Bacteroidota</taxon>
        <taxon>Cytophagia</taxon>
        <taxon>Cytophagales</taxon>
        <taxon>Reichenbachiellaceae</taxon>
        <taxon>Marinoscillum</taxon>
    </lineage>
</organism>
<dbReference type="InterPro" id="IPR035968">
    <property type="entry name" value="ATP_synth_F1_ATPase_gsu"/>
</dbReference>
<dbReference type="PROSITE" id="PS00153">
    <property type="entry name" value="ATPASE_GAMMA"/>
    <property type="match status" value="1"/>
</dbReference>
<keyword evidence="11" id="KW-1003">Cell membrane</keyword>
<evidence type="ECO:0000256" key="1">
    <source>
        <dbReference type="ARBA" id="ARBA00003456"/>
    </source>
</evidence>
<dbReference type="HAMAP" id="MF_00815">
    <property type="entry name" value="ATP_synth_gamma_bact"/>
    <property type="match status" value="1"/>
</dbReference>
<evidence type="ECO:0000256" key="5">
    <source>
        <dbReference type="ARBA" id="ARBA00022781"/>
    </source>
</evidence>
<dbReference type="GO" id="GO:0042777">
    <property type="term" value="P:proton motive force-driven plasma membrane ATP synthesis"/>
    <property type="evidence" value="ECO:0007669"/>
    <property type="project" value="UniProtKB-UniRule"/>
</dbReference>
<dbReference type="PANTHER" id="PTHR11693:SF22">
    <property type="entry name" value="ATP SYNTHASE SUBUNIT GAMMA, MITOCHONDRIAL"/>
    <property type="match status" value="1"/>
</dbReference>
<dbReference type="FunFam" id="1.10.287.80:FF:000003">
    <property type="entry name" value="ATP synthase gamma chain, chloroplastic"/>
    <property type="match status" value="1"/>
</dbReference>
<dbReference type="GO" id="GO:0005886">
    <property type="term" value="C:plasma membrane"/>
    <property type="evidence" value="ECO:0007669"/>
    <property type="project" value="UniProtKB-SubCell"/>
</dbReference>
<dbReference type="InterPro" id="IPR000131">
    <property type="entry name" value="ATP_synth_F1_gsu"/>
</dbReference>
<dbReference type="Proteomes" id="UP000256779">
    <property type="component" value="Unassembled WGS sequence"/>
</dbReference>
<comment type="function">
    <text evidence="1 11">Produces ATP from ADP in the presence of a proton gradient across the membrane. The gamma chain is believed to be important in regulating ATPase activity and the flow of protons through the CF(0) complex.</text>
</comment>
<dbReference type="Pfam" id="PF00231">
    <property type="entry name" value="ATP-synt"/>
    <property type="match status" value="1"/>
</dbReference>
<comment type="similarity">
    <text evidence="3 11">Belongs to the ATPase gamma chain family.</text>
</comment>
<dbReference type="GO" id="GO:0009579">
    <property type="term" value="C:thylakoid"/>
    <property type="evidence" value="ECO:0007669"/>
    <property type="project" value="UniProtKB-SubCell"/>
</dbReference>
<dbReference type="OrthoDB" id="9812769at2"/>
<dbReference type="Gene3D" id="1.10.287.80">
    <property type="entry name" value="ATP synthase, gamma subunit, helix hairpin domain"/>
    <property type="match status" value="1"/>
</dbReference>
<keyword evidence="6 11" id="KW-0406">Ion transport</keyword>
<dbReference type="NCBIfam" id="TIGR01146">
    <property type="entry name" value="ATPsyn_F1gamma"/>
    <property type="match status" value="1"/>
</dbReference>
<dbReference type="GO" id="GO:0046933">
    <property type="term" value="F:proton-transporting ATP synthase activity, rotational mechanism"/>
    <property type="evidence" value="ECO:0007669"/>
    <property type="project" value="UniProtKB-UniRule"/>
</dbReference>
<evidence type="ECO:0000256" key="6">
    <source>
        <dbReference type="ARBA" id="ARBA00023065"/>
    </source>
</evidence>
<evidence type="ECO:0000256" key="2">
    <source>
        <dbReference type="ARBA" id="ARBA00004170"/>
    </source>
</evidence>
<dbReference type="EMBL" id="QREG01000005">
    <property type="protein sequence ID" value="REE00510.1"/>
    <property type="molecule type" value="Genomic_DNA"/>
</dbReference>
<evidence type="ECO:0000313" key="13">
    <source>
        <dbReference type="Proteomes" id="UP000256779"/>
    </source>
</evidence>
<evidence type="ECO:0000313" key="12">
    <source>
        <dbReference type="EMBL" id="REE00510.1"/>
    </source>
</evidence>
<keyword evidence="8 11" id="KW-0139">CF(1)</keyword>
<reference evidence="12 13" key="1">
    <citation type="submission" date="2018-07" db="EMBL/GenBank/DDBJ databases">
        <title>Genomic Encyclopedia of Type Strains, Phase IV (KMG-IV): sequencing the most valuable type-strain genomes for metagenomic binning, comparative biology and taxonomic classification.</title>
        <authorList>
            <person name="Goeker M."/>
        </authorList>
    </citation>
    <scope>NUCLEOTIDE SEQUENCE [LARGE SCALE GENOMIC DNA]</scope>
    <source>
        <strain evidence="12 13">DSM 4134</strain>
    </source>
</reference>
<evidence type="ECO:0000256" key="4">
    <source>
        <dbReference type="ARBA" id="ARBA00022448"/>
    </source>
</evidence>
<keyword evidence="13" id="KW-1185">Reference proteome</keyword>
<dbReference type="PANTHER" id="PTHR11693">
    <property type="entry name" value="ATP SYNTHASE GAMMA CHAIN"/>
    <property type="match status" value="1"/>
</dbReference>
<keyword evidence="4 11" id="KW-0813">Transport</keyword>
<dbReference type="Gene3D" id="3.40.1380.10">
    <property type="match status" value="1"/>
</dbReference>
<gene>
    <name evidence="11" type="primary">atpG</name>
    <name evidence="12" type="ORF">C7460_105133</name>
</gene>
<keyword evidence="9 11" id="KW-0066">ATP synthesis</keyword>
<protein>
    <recommendedName>
        <fullName evidence="11">ATP synthase gamma chain</fullName>
    </recommendedName>
    <alternativeName>
        <fullName evidence="11">ATP synthase F1 sector gamma subunit</fullName>
    </alternativeName>
    <alternativeName>
        <fullName evidence="11">F-ATPase gamma subunit</fullName>
    </alternativeName>
</protein>